<accession>A0A550CWY6</accession>
<keyword evidence="1" id="KW-0479">Metal-binding</keyword>
<name>A0A550CWY6_9AGAR</name>
<keyword evidence="3" id="KW-0862">Zinc</keyword>
<reference evidence="6 7" key="1">
    <citation type="journal article" date="2019" name="New Phytol.">
        <title>Comparative genomics reveals unique wood-decay strategies and fruiting body development in the Schizophyllaceae.</title>
        <authorList>
            <person name="Almasi E."/>
            <person name="Sahu N."/>
            <person name="Krizsan K."/>
            <person name="Balint B."/>
            <person name="Kovacs G.M."/>
            <person name="Kiss B."/>
            <person name="Cseklye J."/>
            <person name="Drula E."/>
            <person name="Henrissat B."/>
            <person name="Nagy I."/>
            <person name="Chovatia M."/>
            <person name="Adam C."/>
            <person name="LaButti K."/>
            <person name="Lipzen A."/>
            <person name="Riley R."/>
            <person name="Grigoriev I.V."/>
            <person name="Nagy L.G."/>
        </authorList>
    </citation>
    <scope>NUCLEOTIDE SEQUENCE [LARGE SCALE GENOMIC DNA]</scope>
    <source>
        <strain evidence="6 7">NL-1724</strain>
    </source>
</reference>
<evidence type="ECO:0000256" key="1">
    <source>
        <dbReference type="ARBA" id="ARBA00022723"/>
    </source>
</evidence>
<sequence length="208" mass="23729">MLRMRCTGTEYAAKYLAKTIFRWRRNPDVMSAPPFLLSEISSCAYFTRLLLLPDNQDLVVMQVKRTLAAAPTIHYRDPEDFDRILHFLSTLLCVQGIGGISDADKNALVLVLRTWERKYPVGLKKNIATRCVVLLTGTPTLEFDRLMTMRGVALKGVEVCAGELCTRSAENGEPLLRCSRCKSAVYCRQEHQKAHWKKHKSLCFKVEY</sequence>
<dbReference type="STRING" id="97359.A0A550CWY6"/>
<evidence type="ECO:0000313" key="6">
    <source>
        <dbReference type="EMBL" id="TRM69304.1"/>
    </source>
</evidence>
<protein>
    <recommendedName>
        <fullName evidence="5">MYND-type domain-containing protein</fullName>
    </recommendedName>
</protein>
<dbReference type="Proteomes" id="UP000320762">
    <property type="component" value="Unassembled WGS sequence"/>
</dbReference>
<gene>
    <name evidence="6" type="ORF">BD626DRAFT_9634</name>
</gene>
<dbReference type="PROSITE" id="PS50865">
    <property type="entry name" value="ZF_MYND_2"/>
    <property type="match status" value="1"/>
</dbReference>
<dbReference type="SUPFAM" id="SSF144232">
    <property type="entry name" value="HIT/MYND zinc finger-like"/>
    <property type="match status" value="1"/>
</dbReference>
<dbReference type="AlphaFoldDB" id="A0A550CWY6"/>
<dbReference type="GO" id="GO:0008270">
    <property type="term" value="F:zinc ion binding"/>
    <property type="evidence" value="ECO:0007669"/>
    <property type="project" value="UniProtKB-KW"/>
</dbReference>
<organism evidence="6 7">
    <name type="scientific">Schizophyllum amplum</name>
    <dbReference type="NCBI Taxonomy" id="97359"/>
    <lineage>
        <taxon>Eukaryota</taxon>
        <taxon>Fungi</taxon>
        <taxon>Dikarya</taxon>
        <taxon>Basidiomycota</taxon>
        <taxon>Agaricomycotina</taxon>
        <taxon>Agaricomycetes</taxon>
        <taxon>Agaricomycetidae</taxon>
        <taxon>Agaricales</taxon>
        <taxon>Schizophyllaceae</taxon>
        <taxon>Schizophyllum</taxon>
    </lineage>
</organism>
<dbReference type="EMBL" id="VDMD01000001">
    <property type="protein sequence ID" value="TRM69304.1"/>
    <property type="molecule type" value="Genomic_DNA"/>
</dbReference>
<feature type="domain" description="MYND-type" evidence="5">
    <location>
        <begin position="162"/>
        <end position="203"/>
    </location>
</feature>
<comment type="caution">
    <text evidence="6">The sequence shown here is derived from an EMBL/GenBank/DDBJ whole genome shotgun (WGS) entry which is preliminary data.</text>
</comment>
<keyword evidence="7" id="KW-1185">Reference proteome</keyword>
<evidence type="ECO:0000256" key="2">
    <source>
        <dbReference type="ARBA" id="ARBA00022771"/>
    </source>
</evidence>
<evidence type="ECO:0000313" key="7">
    <source>
        <dbReference type="Proteomes" id="UP000320762"/>
    </source>
</evidence>
<dbReference type="Pfam" id="PF01753">
    <property type="entry name" value="zf-MYND"/>
    <property type="match status" value="1"/>
</dbReference>
<keyword evidence="2 4" id="KW-0863">Zinc-finger</keyword>
<evidence type="ECO:0000256" key="3">
    <source>
        <dbReference type="ARBA" id="ARBA00022833"/>
    </source>
</evidence>
<evidence type="ECO:0000259" key="5">
    <source>
        <dbReference type="PROSITE" id="PS50865"/>
    </source>
</evidence>
<dbReference type="InterPro" id="IPR002893">
    <property type="entry name" value="Znf_MYND"/>
</dbReference>
<dbReference type="OrthoDB" id="432970at2759"/>
<evidence type="ECO:0000256" key="4">
    <source>
        <dbReference type="PROSITE-ProRule" id="PRU00134"/>
    </source>
</evidence>
<proteinExistence type="predicted"/>
<dbReference type="Gene3D" id="6.10.140.2220">
    <property type="match status" value="1"/>
</dbReference>